<name>A0A9W7FIX1_9STRA</name>
<dbReference type="Proteomes" id="UP001165122">
    <property type="component" value="Unassembled WGS sequence"/>
</dbReference>
<feature type="chain" id="PRO_5040750217" evidence="1">
    <location>
        <begin position="20"/>
        <end position="298"/>
    </location>
</feature>
<dbReference type="AlphaFoldDB" id="A0A9W7FIX1"/>
<organism evidence="2 3">
    <name type="scientific">Triparma laevis f. longispina</name>
    <dbReference type="NCBI Taxonomy" id="1714387"/>
    <lineage>
        <taxon>Eukaryota</taxon>
        <taxon>Sar</taxon>
        <taxon>Stramenopiles</taxon>
        <taxon>Ochrophyta</taxon>
        <taxon>Bolidophyceae</taxon>
        <taxon>Parmales</taxon>
        <taxon>Triparmaceae</taxon>
        <taxon>Triparma</taxon>
    </lineage>
</organism>
<feature type="signal peptide" evidence="1">
    <location>
        <begin position="1"/>
        <end position="19"/>
    </location>
</feature>
<protein>
    <submittedName>
        <fullName evidence="2">Uncharacterized protein</fullName>
    </submittedName>
</protein>
<accession>A0A9W7FIX1</accession>
<evidence type="ECO:0000313" key="2">
    <source>
        <dbReference type="EMBL" id="GMI12901.1"/>
    </source>
</evidence>
<reference evidence="3" key="1">
    <citation type="journal article" date="2023" name="Commun. Biol.">
        <title>Genome analysis of Parmales, the sister group of diatoms, reveals the evolutionary specialization of diatoms from phago-mixotrophs to photoautotrophs.</title>
        <authorList>
            <person name="Ban H."/>
            <person name="Sato S."/>
            <person name="Yoshikawa S."/>
            <person name="Yamada K."/>
            <person name="Nakamura Y."/>
            <person name="Ichinomiya M."/>
            <person name="Sato N."/>
            <person name="Blanc-Mathieu R."/>
            <person name="Endo H."/>
            <person name="Kuwata A."/>
            <person name="Ogata H."/>
        </authorList>
    </citation>
    <scope>NUCLEOTIDE SEQUENCE [LARGE SCALE GENOMIC DNA]</scope>
    <source>
        <strain evidence="3">NIES 3700</strain>
    </source>
</reference>
<dbReference type="OrthoDB" id="193986at2759"/>
<dbReference type="EMBL" id="BRXW01000182">
    <property type="protein sequence ID" value="GMI12901.1"/>
    <property type="molecule type" value="Genomic_DNA"/>
</dbReference>
<comment type="caution">
    <text evidence="2">The sequence shown here is derived from an EMBL/GenBank/DDBJ whole genome shotgun (WGS) entry which is preliminary data.</text>
</comment>
<keyword evidence="1" id="KW-0732">Signal</keyword>
<keyword evidence="3" id="KW-1185">Reference proteome</keyword>
<evidence type="ECO:0000256" key="1">
    <source>
        <dbReference type="SAM" id="SignalP"/>
    </source>
</evidence>
<proteinExistence type="predicted"/>
<gene>
    <name evidence="2" type="ORF">TrLO_g3692</name>
</gene>
<evidence type="ECO:0000313" key="3">
    <source>
        <dbReference type="Proteomes" id="UP001165122"/>
    </source>
</evidence>
<sequence>MLLNLLLLLLLSLLPSTLQFTPHLPLLPLPLSFPSPILLPTQTYNLKTVSSQSLNILKLSTSSPLQLSNKPTLVVLDRTSYGSNVDTTKGTIAALVDIKMTSDSKFSLKKTLRSVRLVGLARCTIENVRSNNEEMFEGGVRARLSDEQVDGVGRPSFHSPVSDVVKLNQLLRASSRAHDRRRKVYSTYISLGFSGVVDECFNNFDSIVDEGVRRLKLFYSDGYFSESNYNSELNRLVTGSYCAVKIVQSVCGEREIRGFMEITSARERYENAIEVMERHTVEMLREINEGDERPGGLV</sequence>